<reference evidence="3" key="1">
    <citation type="submission" date="2023-07" db="EMBL/GenBank/DDBJ databases">
        <title>30 novel species of actinomycetes from the DSMZ collection.</title>
        <authorList>
            <person name="Nouioui I."/>
        </authorList>
    </citation>
    <scope>NUCLEOTIDE SEQUENCE [LARGE SCALE GENOMIC DNA]</scope>
    <source>
        <strain evidence="3">DSM 45834</strain>
    </source>
</reference>
<dbReference type="GO" id="GO:0016740">
    <property type="term" value="F:transferase activity"/>
    <property type="evidence" value="ECO:0007669"/>
    <property type="project" value="UniProtKB-KW"/>
</dbReference>
<gene>
    <name evidence="2" type="ORF">RM445_01865</name>
</gene>
<dbReference type="SUPFAM" id="SSF100950">
    <property type="entry name" value="NagB/RpiA/CoA transferase-like"/>
    <property type="match status" value="1"/>
</dbReference>
<comment type="caution">
    <text evidence="2">The sequence shown here is derived from an EMBL/GenBank/DDBJ whole genome shotgun (WGS) entry which is preliminary data.</text>
</comment>
<dbReference type="PANTHER" id="PTHR43293">
    <property type="entry name" value="ACETATE COA-TRANSFERASE YDIF"/>
    <property type="match status" value="1"/>
</dbReference>
<dbReference type="EMBL" id="JAVREJ010000001">
    <property type="protein sequence ID" value="MDT0348268.1"/>
    <property type="molecule type" value="Genomic_DNA"/>
</dbReference>
<dbReference type="Proteomes" id="UP001183202">
    <property type="component" value="Unassembled WGS sequence"/>
</dbReference>
<comment type="similarity">
    <text evidence="1">Belongs to the 3-oxoacid CoA-transferase subunit B family.</text>
</comment>
<dbReference type="RefSeq" id="WP_311554388.1">
    <property type="nucleotide sequence ID" value="NZ_JAVREJ010000001.1"/>
</dbReference>
<dbReference type="InterPro" id="IPR004165">
    <property type="entry name" value="CoA_trans_fam_I"/>
</dbReference>
<keyword evidence="2" id="KW-0808">Transferase</keyword>
<dbReference type="EC" id="2.8.3.-" evidence="2"/>
<evidence type="ECO:0000313" key="2">
    <source>
        <dbReference type="EMBL" id="MDT0348268.1"/>
    </source>
</evidence>
<dbReference type="InterPro" id="IPR037171">
    <property type="entry name" value="NagB/RpiA_transferase-like"/>
</dbReference>
<sequence>MMTVAAARELRDGQVVFVGIDLPSRAANLARRLHAPGLVLVYESGTVDTKPAELPLSIGDGVLADTALTVVSVPEVFNYWLQPGRMDVGFLSGAQIDRYANLNTTVIGAYDEPEVRLPGSGGAPEISAGCREIIVVMRHRKRAFVDQVDFITTFGHGSGPTDRALLGLHGSGPMRVITDLGVLEPAPDSKELMLTALHPGVTVEQVRAETGWSLEISDELGETTPPTERELTTLRAMKTVGAGRR</sequence>
<protein>
    <submittedName>
        <fullName evidence="2">CoA-transferase</fullName>
        <ecNumber evidence="2">2.8.3.-</ecNumber>
    </submittedName>
</protein>
<keyword evidence="3" id="KW-1185">Reference proteome</keyword>
<organism evidence="2 3">
    <name type="scientific">Pseudonocardia charpentierae</name>
    <dbReference type="NCBI Taxonomy" id="3075545"/>
    <lineage>
        <taxon>Bacteria</taxon>
        <taxon>Bacillati</taxon>
        <taxon>Actinomycetota</taxon>
        <taxon>Actinomycetes</taxon>
        <taxon>Pseudonocardiales</taxon>
        <taxon>Pseudonocardiaceae</taxon>
        <taxon>Pseudonocardia</taxon>
    </lineage>
</organism>
<dbReference type="Pfam" id="PF01144">
    <property type="entry name" value="CoA_trans"/>
    <property type="match status" value="1"/>
</dbReference>
<accession>A0ABU2N426</accession>
<dbReference type="Gene3D" id="3.40.1080.10">
    <property type="entry name" value="Glutaconate Coenzyme A-transferase"/>
    <property type="match status" value="1"/>
</dbReference>
<dbReference type="SMART" id="SM00882">
    <property type="entry name" value="CoA_trans"/>
    <property type="match status" value="1"/>
</dbReference>
<dbReference type="PANTHER" id="PTHR43293:SF3">
    <property type="entry name" value="CHOLESTEROL RING-CLEAVING HYDROLASE IPDB SUBUNIT"/>
    <property type="match status" value="1"/>
</dbReference>
<proteinExistence type="inferred from homology"/>
<name>A0ABU2N426_9PSEU</name>
<evidence type="ECO:0000313" key="3">
    <source>
        <dbReference type="Proteomes" id="UP001183202"/>
    </source>
</evidence>
<evidence type="ECO:0000256" key="1">
    <source>
        <dbReference type="ARBA" id="ARBA00007047"/>
    </source>
</evidence>